<evidence type="ECO:0000256" key="2">
    <source>
        <dbReference type="ARBA" id="ARBA00022801"/>
    </source>
</evidence>
<evidence type="ECO:0000256" key="1">
    <source>
        <dbReference type="ARBA" id="ARBA00010515"/>
    </source>
</evidence>
<dbReference type="InterPro" id="IPR029058">
    <property type="entry name" value="AB_hydrolase_fold"/>
</dbReference>
<keyword evidence="6" id="KW-1185">Reference proteome</keyword>
<feature type="domain" description="Alpha/beta hydrolase fold-3" evidence="4">
    <location>
        <begin position="124"/>
        <end position="344"/>
    </location>
</feature>
<proteinExistence type="inferred from homology"/>
<dbReference type="InterPro" id="IPR013094">
    <property type="entry name" value="AB_hydrolase_3"/>
</dbReference>
<dbReference type="SUPFAM" id="SSF53474">
    <property type="entry name" value="alpha/beta-Hydrolases"/>
    <property type="match status" value="1"/>
</dbReference>
<sequence>MDTFHPGVKTLVFSILSAFVLTKQGRNAAAEIIHKRIKLTLLFWLPISVRCNIVKRILSLAPKKANSTLSLLTKPWGYQWDYITKVTKDSWYGNWIVPDSHKINKKERLTWLEQSSKEADLVIYYIHGGGFRAGNPTMYMESFIHIIDHIAKTRGMKTHIFSVEYAKIPDSKYVRAKEDCINGYRYLVQDLGIDPKKIVVAGDSAGGNLVASCLLTIRDMNLASLPLPAGNVQISPWVTIVNDETLRPGKVYVDCLDHKMLNSHHGDYFLEKGSFTNRDEEKVQLRSSNISPLFGSFVGFCPTLITYGGTEVFQHDVQELIGCLNRDQVKVDVITRPDAPHIWLISSMLSPTHEMWRTDCSRLADWCANCVAQ</sequence>
<reference evidence="5" key="1">
    <citation type="submission" date="2021-01" db="EMBL/GenBank/DDBJ databases">
        <title>Metabolic potential, ecology and presence of endohyphal bacteria is reflected in genomic diversity of Mucoromycotina.</title>
        <authorList>
            <person name="Muszewska A."/>
            <person name="Okrasinska A."/>
            <person name="Steczkiewicz K."/>
            <person name="Drgas O."/>
            <person name="Orlowska M."/>
            <person name="Perlinska-Lenart U."/>
            <person name="Aleksandrzak-Piekarczyk T."/>
            <person name="Szatraj K."/>
            <person name="Zielenkiewicz U."/>
            <person name="Pilsyk S."/>
            <person name="Malc E."/>
            <person name="Mieczkowski P."/>
            <person name="Kruszewska J.S."/>
            <person name="Biernat P."/>
            <person name="Pawlowska J."/>
        </authorList>
    </citation>
    <scope>NUCLEOTIDE SEQUENCE</scope>
    <source>
        <strain evidence="5">WA0000018081</strain>
    </source>
</reference>
<comment type="similarity">
    <text evidence="1">Belongs to the 'GDXG' lipolytic enzyme family.</text>
</comment>
<evidence type="ECO:0000313" key="5">
    <source>
        <dbReference type="EMBL" id="KAG2228513.1"/>
    </source>
</evidence>
<organism evidence="5 6">
    <name type="scientific">Thamnidium elegans</name>
    <dbReference type="NCBI Taxonomy" id="101142"/>
    <lineage>
        <taxon>Eukaryota</taxon>
        <taxon>Fungi</taxon>
        <taxon>Fungi incertae sedis</taxon>
        <taxon>Mucoromycota</taxon>
        <taxon>Mucoromycotina</taxon>
        <taxon>Mucoromycetes</taxon>
        <taxon>Mucorales</taxon>
        <taxon>Mucorineae</taxon>
        <taxon>Mucoraceae</taxon>
        <taxon>Thamnidium</taxon>
    </lineage>
</organism>
<dbReference type="PROSITE" id="PS01174">
    <property type="entry name" value="LIPASE_GDXG_SER"/>
    <property type="match status" value="1"/>
</dbReference>
<accession>A0A8H7SHG7</accession>
<dbReference type="GO" id="GO:0016787">
    <property type="term" value="F:hydrolase activity"/>
    <property type="evidence" value="ECO:0007669"/>
    <property type="project" value="UniProtKB-KW"/>
</dbReference>
<evidence type="ECO:0000313" key="6">
    <source>
        <dbReference type="Proteomes" id="UP000613177"/>
    </source>
</evidence>
<keyword evidence="2" id="KW-0378">Hydrolase</keyword>
<dbReference type="PANTHER" id="PTHR48081">
    <property type="entry name" value="AB HYDROLASE SUPERFAMILY PROTEIN C4A8.06C"/>
    <property type="match status" value="1"/>
</dbReference>
<name>A0A8H7SHG7_9FUNG</name>
<gene>
    <name evidence="5" type="ORF">INT48_008933</name>
</gene>
<dbReference type="Gene3D" id="3.40.50.1820">
    <property type="entry name" value="alpha/beta hydrolase"/>
    <property type="match status" value="1"/>
</dbReference>
<dbReference type="Pfam" id="PF07859">
    <property type="entry name" value="Abhydrolase_3"/>
    <property type="match status" value="1"/>
</dbReference>
<dbReference type="Proteomes" id="UP000613177">
    <property type="component" value="Unassembled WGS sequence"/>
</dbReference>
<comment type="caution">
    <text evidence="5">The sequence shown here is derived from an EMBL/GenBank/DDBJ whole genome shotgun (WGS) entry which is preliminary data.</text>
</comment>
<dbReference type="EMBL" id="JAEPRE010000431">
    <property type="protein sequence ID" value="KAG2228513.1"/>
    <property type="molecule type" value="Genomic_DNA"/>
</dbReference>
<evidence type="ECO:0000256" key="3">
    <source>
        <dbReference type="PROSITE-ProRule" id="PRU10038"/>
    </source>
</evidence>
<protein>
    <recommendedName>
        <fullName evidence="4">Alpha/beta hydrolase fold-3 domain-containing protein</fullName>
    </recommendedName>
</protein>
<dbReference type="PANTHER" id="PTHR48081:SF31">
    <property type="entry name" value="STERYL ACETYL HYDROLASE MUG81-RELATED"/>
    <property type="match status" value="1"/>
</dbReference>
<dbReference type="OrthoDB" id="408631at2759"/>
<dbReference type="InterPro" id="IPR050300">
    <property type="entry name" value="GDXG_lipolytic_enzyme"/>
</dbReference>
<dbReference type="InterPro" id="IPR033140">
    <property type="entry name" value="Lipase_GDXG_put_SER_AS"/>
</dbReference>
<feature type="active site" evidence="3">
    <location>
        <position position="204"/>
    </location>
</feature>
<dbReference type="AlphaFoldDB" id="A0A8H7SHG7"/>
<evidence type="ECO:0000259" key="4">
    <source>
        <dbReference type="Pfam" id="PF07859"/>
    </source>
</evidence>